<feature type="compositionally biased region" description="Low complexity" evidence="1">
    <location>
        <begin position="13"/>
        <end position="23"/>
    </location>
</feature>
<evidence type="ECO:0000313" key="2">
    <source>
        <dbReference type="EMBL" id="KZS94366.1"/>
    </source>
</evidence>
<reference evidence="2 3" key="1">
    <citation type="journal article" date="2016" name="Mol. Biol. Evol.">
        <title>Comparative Genomics of Early-Diverging Mushroom-Forming Fungi Provides Insights into the Origins of Lignocellulose Decay Capabilities.</title>
        <authorList>
            <person name="Nagy L.G."/>
            <person name="Riley R."/>
            <person name="Tritt A."/>
            <person name="Adam C."/>
            <person name="Daum C."/>
            <person name="Floudas D."/>
            <person name="Sun H."/>
            <person name="Yadav J.S."/>
            <person name="Pangilinan J."/>
            <person name="Larsson K.H."/>
            <person name="Matsuura K."/>
            <person name="Barry K."/>
            <person name="Labutti K."/>
            <person name="Kuo R."/>
            <person name="Ohm R.A."/>
            <person name="Bhattacharya S.S."/>
            <person name="Shirouzu T."/>
            <person name="Yoshinaga Y."/>
            <person name="Martin F.M."/>
            <person name="Grigoriev I.V."/>
            <person name="Hibbett D.S."/>
        </authorList>
    </citation>
    <scope>NUCLEOTIDE SEQUENCE [LARGE SCALE GENOMIC DNA]</scope>
    <source>
        <strain evidence="2 3">HHB9708</strain>
    </source>
</reference>
<protein>
    <submittedName>
        <fullName evidence="2">Uncharacterized protein</fullName>
    </submittedName>
</protein>
<keyword evidence="3" id="KW-1185">Reference proteome</keyword>
<feature type="region of interest" description="Disordered" evidence="1">
    <location>
        <begin position="713"/>
        <end position="735"/>
    </location>
</feature>
<gene>
    <name evidence="2" type="ORF">SISNIDRAFT_465297</name>
</gene>
<name>A0A164VQE6_9AGAM</name>
<feature type="region of interest" description="Disordered" evidence="1">
    <location>
        <begin position="1"/>
        <end position="23"/>
    </location>
</feature>
<dbReference type="AlphaFoldDB" id="A0A164VQE6"/>
<accession>A0A164VQE6</accession>
<dbReference type="EMBL" id="KV419404">
    <property type="protein sequence ID" value="KZS94366.1"/>
    <property type="molecule type" value="Genomic_DNA"/>
</dbReference>
<dbReference type="Proteomes" id="UP000076722">
    <property type="component" value="Unassembled WGS sequence"/>
</dbReference>
<sequence>MEQHNNILPLEGPQQHPQNNLNPQDRRKLTLLAEQTLLHRRFVEDRHEPIPSHWLEPFQGYEQTDDTYLTWRLRLIKYFSEAIRLHHDYTLENLPVERAEGVEGGEVQEGPVKLSAWQAIPNELIQEILRLLAEQGMAEGLSSKAHTIWHLQILTTSRWLEVALDTKKLWAAIDFTQPDSLIDAIRDFCEGTPIRHVRHNLTSLQIDSLDALQAAFGIPVENITDVSLSLKLSQVQIVRDLPQLPRSSLLRSRLSISNDAMPEPAEAALPDLGPVAHTVTHLALLDFDAPLYSSLSPALNGCNALQELDLCPLDLARMNPVTIGLVLKHHRQTLRVLRCVSHAHSMPMLAPEAEAAIEAADLPQPGEKKLDLERLDYLGLGAMTRTDVDATLTPFNLPPRHRVELLVLPEEFVNNYGEPDSQFLFPAVLHPDMARAAFLKVTTRHELMTVSYGNAEFTHTIFGVSPFGFRHRRPVAGTTLHWPSQTCEEIARLFRKVKSVEIFGLLPSAAQWQSLLQTVFHHSQLAVFGSSADDLLRALRNDPYLGNRIRDLRLWVLDYEDPHPGLPDPPDDVIKQRLRRDREFATLARRYFKVNNKMANPLSTLTTRFYNDNAERRVAGSAQPSQLSAAETRTIFPAQKLDEDGWIEDSPWLSAAGATGLQQNCRHDALEATLDRDKMVRDSPHLANDRAEPVHDSNPVAVYCNNRATATHVASESGKEQGADTGISCSGGRGKRMESRSFKFRVNDMASETV</sequence>
<proteinExistence type="predicted"/>
<evidence type="ECO:0000256" key="1">
    <source>
        <dbReference type="SAM" id="MobiDB-lite"/>
    </source>
</evidence>
<evidence type="ECO:0000313" key="3">
    <source>
        <dbReference type="Proteomes" id="UP000076722"/>
    </source>
</evidence>
<organism evidence="2 3">
    <name type="scientific">Sistotremastrum niveocremeum HHB9708</name>
    <dbReference type="NCBI Taxonomy" id="1314777"/>
    <lineage>
        <taxon>Eukaryota</taxon>
        <taxon>Fungi</taxon>
        <taxon>Dikarya</taxon>
        <taxon>Basidiomycota</taxon>
        <taxon>Agaricomycotina</taxon>
        <taxon>Agaricomycetes</taxon>
        <taxon>Sistotremastrales</taxon>
        <taxon>Sistotremastraceae</taxon>
        <taxon>Sertulicium</taxon>
        <taxon>Sertulicium niveocremeum</taxon>
    </lineage>
</organism>